<dbReference type="SMART" id="SM00829">
    <property type="entry name" value="PKS_ER"/>
    <property type="match status" value="1"/>
</dbReference>
<dbReference type="InterPro" id="IPR020843">
    <property type="entry name" value="ER"/>
</dbReference>
<dbReference type="InterPro" id="IPR013154">
    <property type="entry name" value="ADH-like_N"/>
</dbReference>
<evidence type="ECO:0000259" key="1">
    <source>
        <dbReference type="SMART" id="SM00829"/>
    </source>
</evidence>
<dbReference type="EMBL" id="JAUHQA010000001">
    <property type="protein sequence ID" value="MDN4481157.1"/>
    <property type="molecule type" value="Genomic_DNA"/>
</dbReference>
<dbReference type="EC" id="1.-.-.-" evidence="2"/>
<accession>A0ABT8GI97</accession>
<dbReference type="Gene3D" id="3.40.50.720">
    <property type="entry name" value="NAD(P)-binding Rossmann-like Domain"/>
    <property type="match status" value="1"/>
</dbReference>
<gene>
    <name evidence="2" type="ORF">QQX02_09505</name>
</gene>
<dbReference type="PANTHER" id="PTHR11695">
    <property type="entry name" value="ALCOHOL DEHYDROGENASE RELATED"/>
    <property type="match status" value="1"/>
</dbReference>
<dbReference type="CDD" id="cd05289">
    <property type="entry name" value="MDR_like_2"/>
    <property type="match status" value="1"/>
</dbReference>
<dbReference type="PANTHER" id="PTHR11695:SF294">
    <property type="entry name" value="RETICULON-4-INTERACTING PROTEIN 1, MITOCHONDRIAL"/>
    <property type="match status" value="1"/>
</dbReference>
<dbReference type="GO" id="GO:0016491">
    <property type="term" value="F:oxidoreductase activity"/>
    <property type="evidence" value="ECO:0007669"/>
    <property type="project" value="UniProtKB-KW"/>
</dbReference>
<dbReference type="SUPFAM" id="SSF50129">
    <property type="entry name" value="GroES-like"/>
    <property type="match status" value="1"/>
</dbReference>
<dbReference type="Pfam" id="PF13602">
    <property type="entry name" value="ADH_zinc_N_2"/>
    <property type="match status" value="1"/>
</dbReference>
<feature type="domain" description="Enoyl reductase (ER)" evidence="1">
    <location>
        <begin position="10"/>
        <end position="305"/>
    </location>
</feature>
<dbReference type="RefSeq" id="WP_301142685.1">
    <property type="nucleotide sequence ID" value="NZ_JAUHQA010000001.1"/>
</dbReference>
<dbReference type="InterPro" id="IPR050700">
    <property type="entry name" value="YIM1/Zinc_Alcohol_DH_Fams"/>
</dbReference>
<organism evidence="2 3">
    <name type="scientific">Demequina muriae</name>
    <dbReference type="NCBI Taxonomy" id="3051664"/>
    <lineage>
        <taxon>Bacteria</taxon>
        <taxon>Bacillati</taxon>
        <taxon>Actinomycetota</taxon>
        <taxon>Actinomycetes</taxon>
        <taxon>Micrococcales</taxon>
        <taxon>Demequinaceae</taxon>
        <taxon>Demequina</taxon>
    </lineage>
</organism>
<evidence type="ECO:0000313" key="2">
    <source>
        <dbReference type="EMBL" id="MDN4481157.1"/>
    </source>
</evidence>
<protein>
    <submittedName>
        <fullName evidence="2">NADP-dependent oxidoreductase</fullName>
        <ecNumber evidence="2">1.-.-.-</ecNumber>
    </submittedName>
</protein>
<dbReference type="InterPro" id="IPR036291">
    <property type="entry name" value="NAD(P)-bd_dom_sf"/>
</dbReference>
<dbReference type="SUPFAM" id="SSF51735">
    <property type="entry name" value="NAD(P)-binding Rossmann-fold domains"/>
    <property type="match status" value="1"/>
</dbReference>
<dbReference type="Pfam" id="PF08240">
    <property type="entry name" value="ADH_N"/>
    <property type="match status" value="1"/>
</dbReference>
<dbReference type="Gene3D" id="3.90.180.10">
    <property type="entry name" value="Medium-chain alcohol dehydrogenases, catalytic domain"/>
    <property type="match status" value="1"/>
</dbReference>
<name>A0ABT8GI97_9MICO</name>
<dbReference type="Proteomes" id="UP001172708">
    <property type="component" value="Unassembled WGS sequence"/>
</dbReference>
<comment type="caution">
    <text evidence="2">The sequence shown here is derived from an EMBL/GenBank/DDBJ whole genome shotgun (WGS) entry which is preliminary data.</text>
</comment>
<dbReference type="InterPro" id="IPR011032">
    <property type="entry name" value="GroES-like_sf"/>
</dbReference>
<keyword evidence="2" id="KW-0560">Oxidoreductase</keyword>
<reference evidence="2" key="1">
    <citation type="submission" date="2023-06" db="EMBL/GenBank/DDBJ databases">
        <title>Egi l300058.</title>
        <authorList>
            <person name="Gao L."/>
            <person name="Fang B.-Z."/>
            <person name="Li W.-J."/>
        </authorList>
    </citation>
    <scope>NUCLEOTIDE SEQUENCE</scope>
    <source>
        <strain evidence="2">EGI L300058</strain>
    </source>
</reference>
<keyword evidence="3" id="KW-1185">Reference proteome</keyword>
<sequence>MRAITYDKFGGADVMALTDHPEPHIGPDVMVVEVRAAGLNPVDYKIREGYLEGLLDARFPVVPAWDVSGVVVKAGLDTPEFSVGDEVYAYARTDVVSGGTLAERVAVPVRTAARKPSSLSHAQAAAVPLAGLTALQTLRRAGVGHGSTVLIHGASGGVGSFGVQIARHLGADVVGTASARNHDYVCDLGATHLEYGDGLVERALEARPHGYDAIIDFAGGASLDGTVALLAPEGVVASIADPRAASEFGGHYIWVRPDAHDLAELATLIDEGHVRVELAGTYPIENTADAYRELEGGHVRGKIVVTV</sequence>
<evidence type="ECO:0000313" key="3">
    <source>
        <dbReference type="Proteomes" id="UP001172708"/>
    </source>
</evidence>
<proteinExistence type="predicted"/>